<keyword evidence="2" id="KW-1185">Reference proteome</keyword>
<proteinExistence type="predicted"/>
<dbReference type="OrthoDB" id="9810852at2"/>
<dbReference type="CDD" id="cd09854">
    <property type="entry name" value="PIN_VapC-like"/>
    <property type="match status" value="1"/>
</dbReference>
<dbReference type="AlphaFoldDB" id="A0A4R6T7Y3"/>
<gene>
    <name evidence="1" type="ORF">DFQ04_0041</name>
</gene>
<organism evidence="1 2">
    <name type="scientific">Algoriphagus boseongensis</name>
    <dbReference type="NCBI Taxonomy" id="1442587"/>
    <lineage>
        <taxon>Bacteria</taxon>
        <taxon>Pseudomonadati</taxon>
        <taxon>Bacteroidota</taxon>
        <taxon>Cytophagia</taxon>
        <taxon>Cytophagales</taxon>
        <taxon>Cyclobacteriaceae</taxon>
        <taxon>Algoriphagus</taxon>
    </lineage>
</organism>
<reference evidence="1 2" key="1">
    <citation type="submission" date="2019-03" db="EMBL/GenBank/DDBJ databases">
        <title>Genomic Encyclopedia of Type Strains, Phase III (KMG-III): the genomes of soil and plant-associated and newly described type strains.</title>
        <authorList>
            <person name="Whitman W."/>
        </authorList>
    </citation>
    <scope>NUCLEOTIDE SEQUENCE [LARGE SCALE GENOMIC DNA]</scope>
    <source>
        <strain evidence="1 2">CECT 8446</strain>
    </source>
</reference>
<dbReference type="EMBL" id="SNYF01000005">
    <property type="protein sequence ID" value="TDQ18243.1"/>
    <property type="molecule type" value="Genomic_DNA"/>
</dbReference>
<dbReference type="InterPro" id="IPR021799">
    <property type="entry name" value="PIN-like_prokaryotic"/>
</dbReference>
<sequence>MRVAVTDACIFIDLIELEMITSFFQLDLELHTSVAVINELYPEQKQILEAYKSVGKLHIHNLQEDDFLEMKQIAFPRGLSQEDRSVIYLAKKLGGAIVISSDKLVRDFAGKLNLPYHGIFWILDQLVSEGLIEKSKAIQILSEMPKINSMYQAAGLKREIEKRLALWN</sequence>
<comment type="caution">
    <text evidence="1">The sequence shown here is derived from an EMBL/GenBank/DDBJ whole genome shotgun (WGS) entry which is preliminary data.</text>
</comment>
<dbReference type="Gene3D" id="3.40.50.1010">
    <property type="entry name" value="5'-nuclease"/>
    <property type="match status" value="1"/>
</dbReference>
<dbReference type="RefSeq" id="WP_133551495.1">
    <property type="nucleotide sequence ID" value="NZ_SNYF01000005.1"/>
</dbReference>
<protein>
    <submittedName>
        <fullName evidence="1">Putative nucleic acid-binding protein</fullName>
    </submittedName>
</protein>
<dbReference type="SUPFAM" id="SSF88723">
    <property type="entry name" value="PIN domain-like"/>
    <property type="match status" value="1"/>
</dbReference>
<evidence type="ECO:0000313" key="2">
    <source>
        <dbReference type="Proteomes" id="UP000294535"/>
    </source>
</evidence>
<dbReference type="Proteomes" id="UP000294535">
    <property type="component" value="Unassembled WGS sequence"/>
</dbReference>
<name>A0A4R6T7Y3_9BACT</name>
<dbReference type="PANTHER" id="PTHR39550:SF1">
    <property type="entry name" value="SLL0658 PROTEIN"/>
    <property type="match status" value="1"/>
</dbReference>
<dbReference type="InterPro" id="IPR029060">
    <property type="entry name" value="PIN-like_dom_sf"/>
</dbReference>
<dbReference type="Pfam" id="PF11848">
    <property type="entry name" value="DUF3368"/>
    <property type="match status" value="1"/>
</dbReference>
<evidence type="ECO:0000313" key="1">
    <source>
        <dbReference type="EMBL" id="TDQ18243.1"/>
    </source>
</evidence>
<accession>A0A4R6T7Y3</accession>
<dbReference type="PANTHER" id="PTHR39550">
    <property type="entry name" value="SLL0658 PROTEIN"/>
    <property type="match status" value="1"/>
</dbReference>